<dbReference type="Gene3D" id="1.10.1220.10">
    <property type="entry name" value="Met repressor-like"/>
    <property type="match status" value="1"/>
</dbReference>
<reference evidence="2 3" key="1">
    <citation type="submission" date="2016-06" db="EMBL/GenBank/DDBJ databases">
        <authorList>
            <person name="Kjaerup R.B."/>
            <person name="Dalgaard T.S."/>
            <person name="Juul-Madsen H.R."/>
        </authorList>
    </citation>
    <scope>NUCLEOTIDE SEQUENCE [LARGE SCALE GENOMIC DNA]</scope>
    <source>
        <strain evidence="2 3">DSM 45626</strain>
    </source>
</reference>
<dbReference type="Pfam" id="PF07878">
    <property type="entry name" value="RHH_5"/>
    <property type="match status" value="1"/>
</dbReference>
<organism evidence="2 3">
    <name type="scientific">Micromonospora haikouensis</name>
    <dbReference type="NCBI Taxonomy" id="686309"/>
    <lineage>
        <taxon>Bacteria</taxon>
        <taxon>Bacillati</taxon>
        <taxon>Actinomycetota</taxon>
        <taxon>Actinomycetes</taxon>
        <taxon>Micromonosporales</taxon>
        <taxon>Micromonosporaceae</taxon>
        <taxon>Micromonospora</taxon>
    </lineage>
</organism>
<sequence length="67" mass="7707">MVTTVNLPDALHERLKQLADQEHRSMNATIVVAVEEYVTAHSRRARVRDLAREVADRDAELLRRLAE</sequence>
<dbReference type="RefSeq" id="WP_091279239.1">
    <property type="nucleotide sequence ID" value="NZ_FMCW01000011.1"/>
</dbReference>
<name>A0A1C4VW58_9ACTN</name>
<dbReference type="EMBL" id="FMCW01000011">
    <property type="protein sequence ID" value="SCE88065.1"/>
    <property type="molecule type" value="Genomic_DNA"/>
</dbReference>
<protein>
    <submittedName>
        <fullName evidence="2">CopG-like RHH_1 or ribbon-helix-helix domain-containing protein, RHH_5</fullName>
    </submittedName>
</protein>
<accession>A0A1C4VW58</accession>
<evidence type="ECO:0000313" key="2">
    <source>
        <dbReference type="EMBL" id="SCE88065.1"/>
    </source>
</evidence>
<feature type="domain" description="CopG-like ribbon-helix-helix" evidence="1">
    <location>
        <begin position="4"/>
        <end position="41"/>
    </location>
</feature>
<dbReference type="AlphaFoldDB" id="A0A1C4VW58"/>
<dbReference type="InterPro" id="IPR012869">
    <property type="entry name" value="RHH_5"/>
</dbReference>
<dbReference type="GO" id="GO:0006355">
    <property type="term" value="P:regulation of DNA-templated transcription"/>
    <property type="evidence" value="ECO:0007669"/>
    <property type="project" value="InterPro"/>
</dbReference>
<dbReference type="InterPro" id="IPR013321">
    <property type="entry name" value="Arc_rbn_hlx_hlx"/>
</dbReference>
<evidence type="ECO:0000313" key="3">
    <source>
        <dbReference type="Proteomes" id="UP000199375"/>
    </source>
</evidence>
<dbReference type="SUPFAM" id="SSF47598">
    <property type="entry name" value="Ribbon-helix-helix"/>
    <property type="match status" value="1"/>
</dbReference>
<gene>
    <name evidence="2" type="ORF">GA0070558_111143</name>
</gene>
<evidence type="ECO:0000259" key="1">
    <source>
        <dbReference type="Pfam" id="PF07878"/>
    </source>
</evidence>
<dbReference type="InterPro" id="IPR010985">
    <property type="entry name" value="Ribbon_hlx_hlx"/>
</dbReference>
<proteinExistence type="predicted"/>
<dbReference type="Proteomes" id="UP000199375">
    <property type="component" value="Unassembled WGS sequence"/>
</dbReference>